<dbReference type="InterPro" id="IPR020547">
    <property type="entry name" value="ATP_synth_F1_esu_C"/>
</dbReference>
<dbReference type="HAMAP" id="MF_00530">
    <property type="entry name" value="ATP_synth_epsil_bac"/>
    <property type="match status" value="1"/>
</dbReference>
<dbReference type="GO" id="GO:0046933">
    <property type="term" value="F:proton-transporting ATP synthase activity, rotational mechanism"/>
    <property type="evidence" value="ECO:0007669"/>
    <property type="project" value="UniProtKB-UniRule"/>
</dbReference>
<keyword evidence="6 11" id="KW-0375">Hydrogen ion transport</keyword>
<keyword evidence="5 11" id="KW-1003">Cell membrane</keyword>
<comment type="similarity">
    <text evidence="3 11 12">Belongs to the ATPase epsilon chain family.</text>
</comment>
<keyword evidence="10 11" id="KW-0066">ATP synthesis</keyword>
<evidence type="ECO:0000256" key="1">
    <source>
        <dbReference type="ARBA" id="ARBA00003543"/>
    </source>
</evidence>
<feature type="domain" description="ATP synthase F1 complex delta/epsilon subunit N-terminal" evidence="14">
    <location>
        <begin position="3"/>
        <end position="81"/>
    </location>
</feature>
<keyword evidence="8 11" id="KW-0472">Membrane</keyword>
<dbReference type="NCBIfam" id="TIGR01216">
    <property type="entry name" value="ATP_synt_epsi"/>
    <property type="match status" value="1"/>
</dbReference>
<dbReference type="GO" id="GO:0005524">
    <property type="term" value="F:ATP binding"/>
    <property type="evidence" value="ECO:0007669"/>
    <property type="project" value="UniProtKB-UniRule"/>
</dbReference>
<dbReference type="InterPro" id="IPR001469">
    <property type="entry name" value="ATP_synth_F1_dsu/esu"/>
</dbReference>
<comment type="subunit">
    <text evidence="11 12">F-type ATPases have 2 components, CF(1) - the catalytic core - and CF(0) - the membrane proton channel. CF(1) has five subunits: alpha(3), beta(3), gamma(1), delta(1), epsilon(1). CF(0) has three main subunits: a, b and c.</text>
</comment>
<comment type="subcellular location">
    <subcellularLocation>
        <location evidence="2 11">Cell membrane</location>
        <topology evidence="2 11">Peripheral membrane protein</topology>
    </subcellularLocation>
</comment>
<gene>
    <name evidence="11" type="primary">atpC</name>
    <name evidence="15" type="ordered locus">Tter_0062</name>
</gene>
<dbReference type="Pfam" id="PF02823">
    <property type="entry name" value="ATP-synt_DE_N"/>
    <property type="match status" value="1"/>
</dbReference>
<evidence type="ECO:0000256" key="7">
    <source>
        <dbReference type="ARBA" id="ARBA00023065"/>
    </source>
</evidence>
<dbReference type="Proteomes" id="UP000000323">
    <property type="component" value="Chromosome 1"/>
</dbReference>
<dbReference type="KEGG" id="ttr:Tter_0062"/>
<dbReference type="GO" id="GO:0005886">
    <property type="term" value="C:plasma membrane"/>
    <property type="evidence" value="ECO:0007669"/>
    <property type="project" value="UniProtKB-SubCell"/>
</dbReference>
<dbReference type="Gene3D" id="2.60.15.10">
    <property type="entry name" value="F0F1 ATP synthase delta/epsilon subunit, N-terminal"/>
    <property type="match status" value="1"/>
</dbReference>
<accession>D1CDH9</accession>
<name>D1CDH9_THET1</name>
<evidence type="ECO:0000256" key="10">
    <source>
        <dbReference type="ARBA" id="ARBA00023310"/>
    </source>
</evidence>
<dbReference type="NCBIfam" id="NF009980">
    <property type="entry name" value="PRK13446.1"/>
    <property type="match status" value="1"/>
</dbReference>
<reference evidence="16" key="1">
    <citation type="journal article" date="2010" name="Stand. Genomic Sci.">
        <title>Complete genome sequence of 'Thermobaculum terrenum' type strain (YNP1).</title>
        <authorList>
            <person name="Kiss H."/>
            <person name="Cleland D."/>
            <person name="Lapidus A."/>
            <person name="Lucas S."/>
            <person name="Glavina Del Rio T."/>
            <person name="Nolan M."/>
            <person name="Tice H."/>
            <person name="Han C."/>
            <person name="Goodwin L."/>
            <person name="Pitluck S."/>
            <person name="Liolios K."/>
            <person name="Ivanova N."/>
            <person name="Mavromatis K."/>
            <person name="Ovchinnikova G."/>
            <person name="Pati A."/>
            <person name="Chen A."/>
            <person name="Palaniappan K."/>
            <person name="Land M."/>
            <person name="Hauser L."/>
            <person name="Chang Y."/>
            <person name="Jeffries C."/>
            <person name="Lu M."/>
            <person name="Brettin T."/>
            <person name="Detter J."/>
            <person name="Goker M."/>
            <person name="Tindall B."/>
            <person name="Beck B."/>
            <person name="McDermott T."/>
            <person name="Woyke T."/>
            <person name="Bristow J."/>
            <person name="Eisen J."/>
            <person name="Markowitz V."/>
            <person name="Hugenholtz P."/>
            <person name="Kyrpides N."/>
            <person name="Klenk H."/>
            <person name="Cheng J."/>
        </authorList>
    </citation>
    <scope>NUCLEOTIDE SEQUENCE [LARGE SCALE GENOMIC DNA]</scope>
    <source>
        <strain evidence="16">ATCC BAA-798 / YNP1</strain>
    </source>
</reference>
<dbReference type="AlphaFoldDB" id="D1CDH9"/>
<evidence type="ECO:0000256" key="12">
    <source>
        <dbReference type="RuleBase" id="RU003656"/>
    </source>
</evidence>
<dbReference type="OrthoDB" id="9799969at2"/>
<evidence type="ECO:0000256" key="2">
    <source>
        <dbReference type="ARBA" id="ARBA00004202"/>
    </source>
</evidence>
<dbReference type="PANTHER" id="PTHR13822">
    <property type="entry name" value="ATP SYNTHASE DELTA/EPSILON CHAIN"/>
    <property type="match status" value="1"/>
</dbReference>
<comment type="function">
    <text evidence="1 11">Produces ATP from ADP in the presence of a proton gradient across the membrane.</text>
</comment>
<evidence type="ECO:0000256" key="6">
    <source>
        <dbReference type="ARBA" id="ARBA00022781"/>
    </source>
</evidence>
<evidence type="ECO:0000256" key="9">
    <source>
        <dbReference type="ARBA" id="ARBA00023196"/>
    </source>
</evidence>
<dbReference type="InterPro" id="IPR036771">
    <property type="entry name" value="ATPsynth_dsu/esu_N"/>
</dbReference>
<dbReference type="STRING" id="525904.Tter_0062"/>
<evidence type="ECO:0000313" key="15">
    <source>
        <dbReference type="EMBL" id="ACZ40985.1"/>
    </source>
</evidence>
<evidence type="ECO:0000313" key="16">
    <source>
        <dbReference type="Proteomes" id="UP000000323"/>
    </source>
</evidence>
<evidence type="ECO:0000256" key="8">
    <source>
        <dbReference type="ARBA" id="ARBA00023136"/>
    </source>
</evidence>
<evidence type="ECO:0000256" key="3">
    <source>
        <dbReference type="ARBA" id="ARBA00005712"/>
    </source>
</evidence>
<sequence>MPLHLEVVTAERVVFSDDVDMVVATGLEGALGILPKHAPLMAVLDVGPLKYRKGNQEDEIAIGGGFMEVLNDRVTVLADTAERSEEIDIARAEEAQQRAQRLLAERPSAETRAAMDLALRRAQVRLKVARRRRRTGQPIP</sequence>
<dbReference type="FunFam" id="2.60.15.10:FF:000001">
    <property type="entry name" value="ATP synthase epsilon chain"/>
    <property type="match status" value="1"/>
</dbReference>
<proteinExistence type="inferred from homology"/>
<feature type="domain" description="ATP synthase epsilon subunit C-terminal" evidence="13">
    <location>
        <begin position="85"/>
        <end position="129"/>
    </location>
</feature>
<dbReference type="SUPFAM" id="SSF46604">
    <property type="entry name" value="Epsilon subunit of F1F0-ATP synthase C-terminal domain"/>
    <property type="match status" value="1"/>
</dbReference>
<dbReference type="PANTHER" id="PTHR13822:SF10">
    <property type="entry name" value="ATP SYNTHASE EPSILON CHAIN, CHLOROPLASTIC"/>
    <property type="match status" value="1"/>
</dbReference>
<dbReference type="InterPro" id="IPR036794">
    <property type="entry name" value="ATP_F1_dsu/esu_C_sf"/>
</dbReference>
<dbReference type="GO" id="GO:0045259">
    <property type="term" value="C:proton-transporting ATP synthase complex"/>
    <property type="evidence" value="ECO:0007669"/>
    <property type="project" value="UniProtKB-KW"/>
</dbReference>
<evidence type="ECO:0000259" key="13">
    <source>
        <dbReference type="Pfam" id="PF00401"/>
    </source>
</evidence>
<evidence type="ECO:0000256" key="4">
    <source>
        <dbReference type="ARBA" id="ARBA00022448"/>
    </source>
</evidence>
<keyword evidence="16" id="KW-1185">Reference proteome</keyword>
<dbReference type="InterPro" id="IPR020546">
    <property type="entry name" value="ATP_synth_F1_dsu/esu_N"/>
</dbReference>
<keyword evidence="7 11" id="KW-0406">Ion transport</keyword>
<protein>
    <recommendedName>
        <fullName evidence="11">ATP synthase epsilon chain</fullName>
    </recommendedName>
    <alternativeName>
        <fullName evidence="11">ATP synthase F1 sector epsilon subunit</fullName>
    </alternativeName>
    <alternativeName>
        <fullName evidence="11">F-ATPase epsilon subunit</fullName>
    </alternativeName>
</protein>
<evidence type="ECO:0000256" key="11">
    <source>
        <dbReference type="HAMAP-Rule" id="MF_00530"/>
    </source>
</evidence>
<dbReference type="EMBL" id="CP001825">
    <property type="protein sequence ID" value="ACZ40985.1"/>
    <property type="molecule type" value="Genomic_DNA"/>
</dbReference>
<dbReference type="Pfam" id="PF00401">
    <property type="entry name" value="ATP-synt_DE"/>
    <property type="match status" value="1"/>
</dbReference>
<keyword evidence="4 11" id="KW-0813">Transport</keyword>
<dbReference type="eggNOG" id="COG0355">
    <property type="taxonomic scope" value="Bacteria"/>
</dbReference>
<evidence type="ECO:0000256" key="5">
    <source>
        <dbReference type="ARBA" id="ARBA00022475"/>
    </source>
</evidence>
<keyword evidence="9 11" id="KW-0139">CF(1)</keyword>
<organism evidence="15 16">
    <name type="scientific">Thermobaculum terrenum (strain ATCC BAA-798 / CCMEE 7001 / YNP1)</name>
    <dbReference type="NCBI Taxonomy" id="525904"/>
    <lineage>
        <taxon>Bacteria</taxon>
        <taxon>Bacillati</taxon>
        <taxon>Chloroflexota</taxon>
        <taxon>Chloroflexia</taxon>
        <taxon>Candidatus Thermobaculales</taxon>
        <taxon>Candidatus Thermobaculaceae</taxon>
        <taxon>Thermobaculum</taxon>
    </lineage>
</organism>
<evidence type="ECO:0000259" key="14">
    <source>
        <dbReference type="Pfam" id="PF02823"/>
    </source>
</evidence>
<dbReference type="RefSeq" id="WP_012874020.1">
    <property type="nucleotide sequence ID" value="NC_013525.1"/>
</dbReference>
<dbReference type="SUPFAM" id="SSF51344">
    <property type="entry name" value="Epsilon subunit of F1F0-ATP synthase N-terminal domain"/>
    <property type="match status" value="1"/>
</dbReference>
<dbReference type="CDD" id="cd12152">
    <property type="entry name" value="F1-ATPase_delta"/>
    <property type="match status" value="1"/>
</dbReference>
<dbReference type="HOGENOM" id="CLU_084338_1_3_0"/>